<dbReference type="InterPro" id="IPR016197">
    <property type="entry name" value="Chromo-like_dom_sf"/>
</dbReference>
<dbReference type="InterPro" id="IPR036397">
    <property type="entry name" value="RNaseH_sf"/>
</dbReference>
<dbReference type="AlphaFoldDB" id="A0AAF0V789"/>
<keyword evidence="3" id="KW-1185">Reference proteome</keyword>
<name>A0AAF0V789_SOLVR</name>
<gene>
    <name evidence="2" type="ORF">MTR67_051356</name>
</gene>
<accession>A0AAF0V789</accession>
<organism evidence="2 3">
    <name type="scientific">Solanum verrucosum</name>
    <dbReference type="NCBI Taxonomy" id="315347"/>
    <lineage>
        <taxon>Eukaryota</taxon>
        <taxon>Viridiplantae</taxon>
        <taxon>Streptophyta</taxon>
        <taxon>Embryophyta</taxon>
        <taxon>Tracheophyta</taxon>
        <taxon>Spermatophyta</taxon>
        <taxon>Magnoliopsida</taxon>
        <taxon>eudicotyledons</taxon>
        <taxon>Gunneridae</taxon>
        <taxon>Pentapetalae</taxon>
        <taxon>asterids</taxon>
        <taxon>lamiids</taxon>
        <taxon>Solanales</taxon>
        <taxon>Solanaceae</taxon>
        <taxon>Solanoideae</taxon>
        <taxon>Solaneae</taxon>
        <taxon>Solanum</taxon>
    </lineage>
</organism>
<dbReference type="PANTHER" id="PTHR46148:SF60">
    <property type="entry name" value="CHROMO DOMAIN-CONTAINING PROTEIN"/>
    <property type="match status" value="1"/>
</dbReference>
<dbReference type="Gene3D" id="3.30.420.10">
    <property type="entry name" value="Ribonuclease H-like superfamily/Ribonuclease H"/>
    <property type="match status" value="1"/>
</dbReference>
<dbReference type="SUPFAM" id="SSF54160">
    <property type="entry name" value="Chromo domain-like"/>
    <property type="match status" value="1"/>
</dbReference>
<proteinExistence type="predicted"/>
<evidence type="ECO:0000313" key="2">
    <source>
        <dbReference type="EMBL" id="WMV57971.1"/>
    </source>
</evidence>
<evidence type="ECO:0000313" key="3">
    <source>
        <dbReference type="Proteomes" id="UP001234989"/>
    </source>
</evidence>
<feature type="non-terminal residue" evidence="2">
    <location>
        <position position="1"/>
    </location>
</feature>
<feature type="domain" description="Tf2-1-like SH3-like" evidence="1">
    <location>
        <begin position="122"/>
        <end position="177"/>
    </location>
</feature>
<reference evidence="2" key="1">
    <citation type="submission" date="2023-08" db="EMBL/GenBank/DDBJ databases">
        <title>A de novo genome assembly of Solanum verrucosum Schlechtendal, a Mexican diploid species geographically isolated from the other diploid A-genome species in potato relatives.</title>
        <authorList>
            <person name="Hosaka K."/>
        </authorList>
    </citation>
    <scope>NUCLEOTIDE SEQUENCE</scope>
    <source>
        <tissue evidence="2">Young leaves</tissue>
    </source>
</reference>
<protein>
    <recommendedName>
        <fullName evidence="1">Tf2-1-like SH3-like domain-containing protein</fullName>
    </recommendedName>
</protein>
<dbReference type="PANTHER" id="PTHR46148">
    <property type="entry name" value="CHROMO DOMAIN-CONTAINING PROTEIN"/>
    <property type="match status" value="1"/>
</dbReference>
<dbReference type="Pfam" id="PF24626">
    <property type="entry name" value="SH3_Tf2-1"/>
    <property type="match status" value="1"/>
</dbReference>
<evidence type="ECO:0000259" key="1">
    <source>
        <dbReference type="Pfam" id="PF24626"/>
    </source>
</evidence>
<dbReference type="EMBL" id="CP133623">
    <property type="protein sequence ID" value="WMV57971.1"/>
    <property type="molecule type" value="Genomic_DNA"/>
</dbReference>
<dbReference type="InterPro" id="IPR056924">
    <property type="entry name" value="SH3_Tf2-1"/>
</dbReference>
<dbReference type="GO" id="GO:0003676">
    <property type="term" value="F:nucleic acid binding"/>
    <property type="evidence" value="ECO:0007669"/>
    <property type="project" value="InterPro"/>
</dbReference>
<dbReference type="Proteomes" id="UP001234989">
    <property type="component" value="Chromosome 12"/>
</dbReference>
<sequence>IFETLLINGQSEKTIQVLEDTLRACVLDFGGHWDKFLPLCEFSYNNSYHSSIYMTPFETLYGRGCRSPIGWFEAGDVKPLGVDLVKDAQDKVRSIQTKLLAAQNRQKKYADHEVRHMTFQTGENFLLKVSPMKGVMRYGKKGKLSSRYIGPFEVLECVGSMAYRLALPPDLSGVHPILDRDVRKLRIKKIKSVKVQWKHRPVEEATWETEWDMRDKYPQLFVYSGTTPFFL</sequence>
<dbReference type="SUPFAM" id="SSF53098">
    <property type="entry name" value="Ribonuclease H-like"/>
    <property type="match status" value="1"/>
</dbReference>
<dbReference type="InterPro" id="IPR012337">
    <property type="entry name" value="RNaseH-like_sf"/>
</dbReference>